<feature type="region of interest" description="Disordered" evidence="1">
    <location>
        <begin position="39"/>
        <end position="58"/>
    </location>
</feature>
<feature type="non-terminal residue" evidence="2">
    <location>
        <position position="1"/>
    </location>
</feature>
<sequence>TGLIPTLFLFRQVDEGLATEELRMANKDAARDRNLVKQLMTDTSPGTGVDGETPPERRGECWMTDIRGRLNPIKIQLPARVERATAVSTT</sequence>
<protein>
    <submittedName>
        <fullName evidence="2">Uncharacterized protein</fullName>
    </submittedName>
</protein>
<name>A0ABX3TBY9_9MYCO</name>
<gene>
    <name evidence="2" type="ORF">BST46_30810</name>
</gene>
<evidence type="ECO:0000313" key="2">
    <source>
        <dbReference type="EMBL" id="ORB74925.1"/>
    </source>
</evidence>
<comment type="caution">
    <text evidence="2">The sequence shown here is derived from an EMBL/GenBank/DDBJ whole genome shotgun (WGS) entry which is preliminary data.</text>
</comment>
<keyword evidence="3" id="KW-1185">Reference proteome</keyword>
<organism evidence="2 3">
    <name type="scientific">Mycobacterium timonense</name>
    <dbReference type="NCBI Taxonomy" id="701043"/>
    <lineage>
        <taxon>Bacteria</taxon>
        <taxon>Bacillati</taxon>
        <taxon>Actinomycetota</taxon>
        <taxon>Actinomycetes</taxon>
        <taxon>Mycobacteriales</taxon>
        <taxon>Mycobacteriaceae</taxon>
        <taxon>Mycobacterium</taxon>
        <taxon>Mycobacterium avium complex (MAC)</taxon>
    </lineage>
</organism>
<dbReference type="EMBL" id="MVIL01001015">
    <property type="protein sequence ID" value="ORB74925.1"/>
    <property type="molecule type" value="Genomic_DNA"/>
</dbReference>
<proteinExistence type="predicted"/>
<evidence type="ECO:0000256" key="1">
    <source>
        <dbReference type="SAM" id="MobiDB-lite"/>
    </source>
</evidence>
<feature type="non-terminal residue" evidence="2">
    <location>
        <position position="90"/>
    </location>
</feature>
<evidence type="ECO:0000313" key="3">
    <source>
        <dbReference type="Proteomes" id="UP000192847"/>
    </source>
</evidence>
<accession>A0ABX3TBY9</accession>
<reference evidence="2 3" key="1">
    <citation type="submission" date="2017-02" db="EMBL/GenBank/DDBJ databases">
        <title>The new phylogeny of genus Mycobacterium.</title>
        <authorList>
            <person name="Tortoli E."/>
            <person name="Trovato A."/>
            <person name="Cirillo D.M."/>
        </authorList>
    </citation>
    <scope>NUCLEOTIDE SEQUENCE [LARGE SCALE GENOMIC DNA]</scope>
    <source>
        <strain evidence="2 3">CCUG 56329</strain>
    </source>
</reference>
<dbReference type="Proteomes" id="UP000192847">
    <property type="component" value="Unassembled WGS sequence"/>
</dbReference>